<organism evidence="2 3">
    <name type="scientific">Sphingomonas oligophenolica</name>
    <dbReference type="NCBI Taxonomy" id="301154"/>
    <lineage>
        <taxon>Bacteria</taxon>
        <taxon>Pseudomonadati</taxon>
        <taxon>Pseudomonadota</taxon>
        <taxon>Alphaproteobacteria</taxon>
        <taxon>Sphingomonadales</taxon>
        <taxon>Sphingomonadaceae</taxon>
        <taxon>Sphingomonas</taxon>
    </lineage>
</organism>
<comment type="caution">
    <text evidence="2">The sequence shown here is derived from an EMBL/GenBank/DDBJ whole genome shotgun (WGS) entry which is preliminary data.</text>
</comment>
<dbReference type="RefSeq" id="WP_343890741.1">
    <property type="nucleotide sequence ID" value="NZ_BAAAEH010000035.1"/>
</dbReference>
<keyword evidence="3" id="KW-1185">Reference proteome</keyword>
<evidence type="ECO:0000313" key="2">
    <source>
        <dbReference type="EMBL" id="MEN2788728.1"/>
    </source>
</evidence>
<evidence type="ECO:0000256" key="1">
    <source>
        <dbReference type="SAM" id="MobiDB-lite"/>
    </source>
</evidence>
<sequence length="97" mass="10798">MLTHREPSKAATVPLREDRHFQRFPLFSRCSPRFFIFAAVMLDFSLNFHDRYQQLTGNSAVIEEQRNNSGGTATITAAEQRGSAGNSGPVRMATPPS</sequence>
<proteinExistence type="predicted"/>
<protein>
    <submittedName>
        <fullName evidence="2">Uncharacterized protein</fullName>
    </submittedName>
</protein>
<evidence type="ECO:0000313" key="3">
    <source>
        <dbReference type="Proteomes" id="UP001419910"/>
    </source>
</evidence>
<feature type="compositionally biased region" description="Polar residues" evidence="1">
    <location>
        <begin position="67"/>
        <end position="77"/>
    </location>
</feature>
<gene>
    <name evidence="2" type="ORF">ABC974_03750</name>
</gene>
<accession>A0ABU9XYT7</accession>
<dbReference type="EMBL" id="JBDIME010000002">
    <property type="protein sequence ID" value="MEN2788728.1"/>
    <property type="molecule type" value="Genomic_DNA"/>
</dbReference>
<name>A0ABU9XYT7_9SPHN</name>
<reference evidence="2 3" key="1">
    <citation type="submission" date="2024-05" db="EMBL/GenBank/DDBJ databases">
        <authorList>
            <person name="Liu Q."/>
            <person name="Xin Y.-H."/>
        </authorList>
    </citation>
    <scope>NUCLEOTIDE SEQUENCE [LARGE SCALE GENOMIC DNA]</scope>
    <source>
        <strain evidence="2 3">CGMCC 1.10181</strain>
    </source>
</reference>
<feature type="region of interest" description="Disordered" evidence="1">
    <location>
        <begin position="66"/>
        <end position="97"/>
    </location>
</feature>
<dbReference type="Proteomes" id="UP001419910">
    <property type="component" value="Unassembled WGS sequence"/>
</dbReference>